<feature type="transmembrane region" description="Helical" evidence="1">
    <location>
        <begin position="169"/>
        <end position="191"/>
    </location>
</feature>
<keyword evidence="1" id="KW-1133">Transmembrane helix</keyword>
<proteinExistence type="predicted"/>
<feature type="transmembrane region" description="Helical" evidence="1">
    <location>
        <begin position="230"/>
        <end position="250"/>
    </location>
</feature>
<name>A0ABV4SDP3_9ACTN</name>
<keyword evidence="1" id="KW-0472">Membrane</keyword>
<evidence type="ECO:0000313" key="3">
    <source>
        <dbReference type="Proteomes" id="UP001571476"/>
    </source>
</evidence>
<keyword evidence="3" id="KW-1185">Reference proteome</keyword>
<organism evidence="2 3">
    <name type="scientific">Streptomyces aureus</name>
    <dbReference type="NCBI Taxonomy" id="193461"/>
    <lineage>
        <taxon>Bacteria</taxon>
        <taxon>Bacillati</taxon>
        <taxon>Actinomycetota</taxon>
        <taxon>Actinomycetes</taxon>
        <taxon>Kitasatosporales</taxon>
        <taxon>Streptomycetaceae</taxon>
        <taxon>Streptomyces</taxon>
    </lineage>
</organism>
<dbReference type="EMBL" id="JBGOSP010000001">
    <property type="protein sequence ID" value="MFA3835108.1"/>
    <property type="molecule type" value="Genomic_DNA"/>
</dbReference>
<protein>
    <recommendedName>
        <fullName evidence="4">DUF3592 domain-containing protein</fullName>
    </recommendedName>
</protein>
<sequence>MRTGIGDFVRAGVCLLLALMFLGAAWPLWQTAQQARQDDVDFSKVAIVENGHRTGRLKVCGDRYRKPYCMQRERVTVRDSTYTIKRSSTKYRLELTRADHRRTMELAYSDTRSHDERDSVYGRAQAGEPVTLFWWRGSVRMIQAGKDSGDHRSVVNTSHYPGRLFTAPAALTSVLWGLGLGPLWAATWLLLRGRRNPLTMAWQWLAPVLALATAGGVGALTALIEPRPRAVVLSFSVTAVALLGPALLWLRWWTRTRLPRKCDVEPVQPVEVHPVDGGVSGTGPWKLGIKGPLYVGPDVIGTTPDPAARVALKPLPGPLRVITVRPPYRSDPRAVRRYSIHPYQDEEARAHRAAQQRWYTPRAQQTEPTHPLVAVCEVLDGPGRGSEVLIGAPEQDMPEVLGAIAAHARRWQ</sequence>
<dbReference type="Proteomes" id="UP001571476">
    <property type="component" value="Unassembled WGS sequence"/>
</dbReference>
<gene>
    <name evidence="2" type="ORF">ACEG43_02730</name>
</gene>
<evidence type="ECO:0008006" key="4">
    <source>
        <dbReference type="Google" id="ProtNLM"/>
    </source>
</evidence>
<accession>A0ABV4SDP3</accession>
<dbReference type="RefSeq" id="WP_372561140.1">
    <property type="nucleotide sequence ID" value="NZ_JBGOSP010000001.1"/>
</dbReference>
<evidence type="ECO:0000256" key="1">
    <source>
        <dbReference type="SAM" id="Phobius"/>
    </source>
</evidence>
<reference evidence="2 3" key="1">
    <citation type="submission" date="2024-08" db="EMBL/GenBank/DDBJ databases">
        <title>Genome sequence of Streptomyces aureus CACIA-1.46HGO.</title>
        <authorList>
            <person name="Evangelista-Martinez Z."/>
        </authorList>
    </citation>
    <scope>NUCLEOTIDE SEQUENCE [LARGE SCALE GENOMIC DNA]</scope>
    <source>
        <strain evidence="2 3">CACIA-1.46HGO</strain>
    </source>
</reference>
<feature type="transmembrane region" description="Helical" evidence="1">
    <location>
        <begin position="203"/>
        <end position="224"/>
    </location>
</feature>
<keyword evidence="1" id="KW-0812">Transmembrane</keyword>
<evidence type="ECO:0000313" key="2">
    <source>
        <dbReference type="EMBL" id="MFA3835108.1"/>
    </source>
</evidence>
<comment type="caution">
    <text evidence="2">The sequence shown here is derived from an EMBL/GenBank/DDBJ whole genome shotgun (WGS) entry which is preliminary data.</text>
</comment>